<gene>
    <name evidence="10" type="ORF">HU137_07415</name>
</gene>
<dbReference type="InterPro" id="IPR037066">
    <property type="entry name" value="Plug_dom_sf"/>
</dbReference>
<dbReference type="PROSITE" id="PS52016">
    <property type="entry name" value="TONB_DEPENDENT_REC_3"/>
    <property type="match status" value="1"/>
</dbReference>
<keyword evidence="11" id="KW-1185">Reference proteome</keyword>
<organism evidence="10 11">
    <name type="scientific">Moheibacter lacus</name>
    <dbReference type="NCBI Taxonomy" id="2745851"/>
    <lineage>
        <taxon>Bacteria</taxon>
        <taxon>Pseudomonadati</taxon>
        <taxon>Bacteroidota</taxon>
        <taxon>Flavobacteriia</taxon>
        <taxon>Flavobacteriales</taxon>
        <taxon>Weeksellaceae</taxon>
        <taxon>Moheibacter</taxon>
    </lineage>
</organism>
<evidence type="ECO:0000256" key="5">
    <source>
        <dbReference type="ARBA" id="ARBA00023136"/>
    </source>
</evidence>
<evidence type="ECO:0000256" key="7">
    <source>
        <dbReference type="PROSITE-ProRule" id="PRU01360"/>
    </source>
</evidence>
<evidence type="ECO:0000256" key="1">
    <source>
        <dbReference type="ARBA" id="ARBA00004571"/>
    </source>
</evidence>
<dbReference type="RefSeq" id="WP_182043143.1">
    <property type="nucleotide sequence ID" value="NZ_JACDZE010000001.1"/>
</dbReference>
<dbReference type="InterPro" id="IPR023996">
    <property type="entry name" value="TonB-dep_OMP_SusC/RagA"/>
</dbReference>
<evidence type="ECO:0000259" key="9">
    <source>
        <dbReference type="Pfam" id="PF07715"/>
    </source>
</evidence>
<dbReference type="NCBIfam" id="TIGR04057">
    <property type="entry name" value="SusC_RagA_signa"/>
    <property type="match status" value="1"/>
</dbReference>
<comment type="similarity">
    <text evidence="7">Belongs to the TonB-dependent receptor family.</text>
</comment>
<comment type="subcellular location">
    <subcellularLocation>
        <location evidence="1 7">Cell outer membrane</location>
        <topology evidence="1 7">Multi-pass membrane protein</topology>
    </subcellularLocation>
</comment>
<sequence length="981" mass="109421">MRKIVITAILLFFTCSVWAQEDSIQIDDYYVEDLDSIGDDFGLELEETVVIGYGTQKRGDLTSSVSSVKAEDIMTQPATTAMQSLQGKLAGVNIVNTDQPGATPSVVIRGLGTALGGRNPLYVVDGLIVPNITNINPNDIETIDVMKDAASSAIYGVRGANGVVIVTTKRGKKGKPRINYDAYMGFRTILNKVDMANSDQYVTYFNEEQTILGSTNFLSTDQPYDTDWYDELLKTGFINNNSISIAGGGDDVNYFFALDHFDEKGILDGQNFNRTTLRNNNDYKLFDDRITIKQNINVTFTNETPKPMGAFNTAFRQAPIVPVKYDTGQWGMSYWNQTTGVAGFTGNEGDVIGSLNNAGNPVSQVYFNNVNNKTTTLQGNLEIGYEIIEDFTFTSRAGGTKYWYTSETFTPTRDLWLAADPRRTMDEFIAGQTANPNNTSWANNSFSREEINTTRWQWENFITYDLDFGNHNLTLVGGMSSEEIGVGGRFYGVGYGVPDQNNYWSIDHADGTYDKVVEQVNYTPLRFLSYFGRVQYDFDNRYYISGVFRRDGTSTFRTNNEYWGNFPSFSAGWNISNEEFLSGNNTINFLKLRGGWGRLGNADVPFNVTNTLTDPGSANMNYVFGPGQDLIFGAYTGTPALPISWEIVEEWGGGIDFTLFGNKLSGSFDYYNKTTENTILNIRTIGTSPYSGEFYDHAAEVVNKGWEAALGWKDTSNSGDFSYEINVNFNMNDNQVTHVEDGYGGMIGGSLGNGSITKRLEEGHAIGSWWMFETEGVWQTQEEIDANAHLSGARPGHLRYVDQNGDGLIDDRDKKFFDSYLPDYNYGVNITLTYKRIDLNVSGYGVGGNQIYNGLMNTRWGGENITADTFNDRWTGAGSTNEHPGANRDYEASNYYLEDGDFFRINNITLGYNFKDMINGVRNLRLYVTAQNPFIFTKYSGFSPELNGTGTDAGNPYRLTGVELDAYPTTRTFLMGVNVEF</sequence>
<keyword evidence="5 7" id="KW-0472">Membrane</keyword>
<keyword evidence="2 7" id="KW-0813">Transport</keyword>
<keyword evidence="6 7" id="KW-0998">Cell outer membrane</keyword>
<evidence type="ECO:0000256" key="6">
    <source>
        <dbReference type="ARBA" id="ARBA00023237"/>
    </source>
</evidence>
<keyword evidence="3 7" id="KW-1134">Transmembrane beta strand</keyword>
<dbReference type="Gene3D" id="2.170.130.10">
    <property type="entry name" value="TonB-dependent receptor, plug domain"/>
    <property type="match status" value="1"/>
</dbReference>
<keyword evidence="8" id="KW-0732">Signal</keyword>
<dbReference type="InterPro" id="IPR036942">
    <property type="entry name" value="Beta-barrel_TonB_sf"/>
</dbReference>
<dbReference type="SUPFAM" id="SSF56935">
    <property type="entry name" value="Porins"/>
    <property type="match status" value="1"/>
</dbReference>
<dbReference type="InterPro" id="IPR012910">
    <property type="entry name" value="Plug_dom"/>
</dbReference>
<dbReference type="EMBL" id="JACDZE010000001">
    <property type="protein sequence ID" value="MBA5629596.1"/>
    <property type="molecule type" value="Genomic_DNA"/>
</dbReference>
<protein>
    <submittedName>
        <fullName evidence="10">SusC/RagA family TonB-linked outer membrane protein</fullName>
    </submittedName>
</protein>
<keyword evidence="4 7" id="KW-0812">Transmembrane</keyword>
<feature type="signal peptide" evidence="8">
    <location>
        <begin position="1"/>
        <end position="19"/>
    </location>
</feature>
<evidence type="ECO:0000256" key="4">
    <source>
        <dbReference type="ARBA" id="ARBA00022692"/>
    </source>
</evidence>
<evidence type="ECO:0000313" key="10">
    <source>
        <dbReference type="EMBL" id="MBA5629596.1"/>
    </source>
</evidence>
<feature type="chain" id="PRO_5032608512" evidence="8">
    <location>
        <begin position="20"/>
        <end position="981"/>
    </location>
</feature>
<dbReference type="InterPro" id="IPR039426">
    <property type="entry name" value="TonB-dep_rcpt-like"/>
</dbReference>
<evidence type="ECO:0000256" key="3">
    <source>
        <dbReference type="ARBA" id="ARBA00022452"/>
    </source>
</evidence>
<evidence type="ECO:0000256" key="2">
    <source>
        <dbReference type="ARBA" id="ARBA00022448"/>
    </source>
</evidence>
<feature type="domain" description="TonB-dependent receptor plug" evidence="9">
    <location>
        <begin position="60"/>
        <end position="163"/>
    </location>
</feature>
<comment type="caution">
    <text evidence="10">The sequence shown here is derived from an EMBL/GenBank/DDBJ whole genome shotgun (WGS) entry which is preliminary data.</text>
</comment>
<evidence type="ECO:0000256" key="8">
    <source>
        <dbReference type="SAM" id="SignalP"/>
    </source>
</evidence>
<accession>A0A838ZP88</accession>
<dbReference type="NCBIfam" id="TIGR04056">
    <property type="entry name" value="OMP_RagA_SusC"/>
    <property type="match status" value="1"/>
</dbReference>
<name>A0A838ZP88_9FLAO</name>
<dbReference type="AlphaFoldDB" id="A0A838ZP88"/>
<proteinExistence type="inferred from homology"/>
<evidence type="ECO:0000313" key="11">
    <source>
        <dbReference type="Proteomes" id="UP000552241"/>
    </source>
</evidence>
<dbReference type="InterPro" id="IPR023997">
    <property type="entry name" value="TonB-dep_OMP_SusC/RagA_CS"/>
</dbReference>
<reference evidence="10 11" key="1">
    <citation type="submission" date="2020-07" db="EMBL/GenBank/DDBJ databases">
        <title>Moheibacter lacus sp. nov., a member of the family Flavobacteriaceae isolated from freshwater lake sediment.</title>
        <authorList>
            <person name="Liu Y."/>
        </authorList>
    </citation>
    <scope>NUCLEOTIDE SEQUENCE [LARGE SCALE GENOMIC DNA]</scope>
    <source>
        <strain evidence="10 11">BDHS18</strain>
    </source>
</reference>
<dbReference type="Gene3D" id="2.40.170.20">
    <property type="entry name" value="TonB-dependent receptor, beta-barrel domain"/>
    <property type="match status" value="1"/>
</dbReference>
<dbReference type="Pfam" id="PF07715">
    <property type="entry name" value="Plug"/>
    <property type="match status" value="1"/>
</dbReference>
<dbReference type="Proteomes" id="UP000552241">
    <property type="component" value="Unassembled WGS sequence"/>
</dbReference>
<dbReference type="GO" id="GO:0009279">
    <property type="term" value="C:cell outer membrane"/>
    <property type="evidence" value="ECO:0007669"/>
    <property type="project" value="UniProtKB-SubCell"/>
</dbReference>